<feature type="compositionally biased region" description="Basic and acidic residues" evidence="1">
    <location>
        <begin position="31"/>
        <end position="50"/>
    </location>
</feature>
<comment type="caution">
    <text evidence="2">The sequence shown here is derived from an EMBL/GenBank/DDBJ whole genome shotgun (WGS) entry which is preliminary data.</text>
</comment>
<evidence type="ECO:0000256" key="1">
    <source>
        <dbReference type="SAM" id="MobiDB-lite"/>
    </source>
</evidence>
<name>A0ABW5QKY5_9HYPH</name>
<organism evidence="2 3">
    <name type="scientific">Devosia albogilva</name>
    <dbReference type="NCBI Taxonomy" id="429726"/>
    <lineage>
        <taxon>Bacteria</taxon>
        <taxon>Pseudomonadati</taxon>
        <taxon>Pseudomonadota</taxon>
        <taxon>Alphaproteobacteria</taxon>
        <taxon>Hyphomicrobiales</taxon>
        <taxon>Devosiaceae</taxon>
        <taxon>Devosia</taxon>
    </lineage>
</organism>
<feature type="compositionally biased region" description="Basic and acidic residues" evidence="1">
    <location>
        <begin position="1"/>
        <end position="18"/>
    </location>
</feature>
<evidence type="ECO:0000313" key="3">
    <source>
        <dbReference type="Proteomes" id="UP001597521"/>
    </source>
</evidence>
<proteinExistence type="predicted"/>
<evidence type="ECO:0008006" key="4">
    <source>
        <dbReference type="Google" id="ProtNLM"/>
    </source>
</evidence>
<dbReference type="EMBL" id="JBHUNP010000001">
    <property type="protein sequence ID" value="MFD2647994.1"/>
    <property type="molecule type" value="Genomic_DNA"/>
</dbReference>
<keyword evidence="3" id="KW-1185">Reference proteome</keyword>
<evidence type="ECO:0000313" key="2">
    <source>
        <dbReference type="EMBL" id="MFD2647994.1"/>
    </source>
</evidence>
<accession>A0ABW5QKY5</accession>
<dbReference type="Proteomes" id="UP001597521">
    <property type="component" value="Unassembled WGS sequence"/>
</dbReference>
<sequence length="50" mass="5423">MSKEKSDEEQLKKMDKGGHLGGTTFGQTADAKTKDTREGGDKARPNDGRN</sequence>
<protein>
    <recommendedName>
        <fullName evidence="4">General stress protein</fullName>
    </recommendedName>
</protein>
<feature type="region of interest" description="Disordered" evidence="1">
    <location>
        <begin position="1"/>
        <end position="50"/>
    </location>
</feature>
<reference evidence="3" key="1">
    <citation type="journal article" date="2019" name="Int. J. Syst. Evol. Microbiol.">
        <title>The Global Catalogue of Microorganisms (GCM) 10K type strain sequencing project: providing services to taxonomists for standard genome sequencing and annotation.</title>
        <authorList>
            <consortium name="The Broad Institute Genomics Platform"/>
            <consortium name="The Broad Institute Genome Sequencing Center for Infectious Disease"/>
            <person name="Wu L."/>
            <person name="Ma J."/>
        </authorList>
    </citation>
    <scope>NUCLEOTIDE SEQUENCE [LARGE SCALE GENOMIC DNA]</scope>
    <source>
        <strain evidence="3">CCM 7427</strain>
    </source>
</reference>
<dbReference type="RefSeq" id="WP_386833056.1">
    <property type="nucleotide sequence ID" value="NZ_JBHUNP010000001.1"/>
</dbReference>
<gene>
    <name evidence="2" type="ORF">ACFSX5_09340</name>
</gene>